<dbReference type="SUPFAM" id="SSF110849">
    <property type="entry name" value="ParB/Sulfiredoxin"/>
    <property type="match status" value="1"/>
</dbReference>
<evidence type="ECO:0000259" key="1">
    <source>
        <dbReference type="SMART" id="SM00470"/>
    </source>
</evidence>
<reference evidence="2" key="1">
    <citation type="submission" date="2021-08" db="EMBL/GenBank/DDBJ databases">
        <title>Comparative analyses of Brucepasteria parasyntrophica and Teretinema zuelzerae.</title>
        <authorList>
            <person name="Song Y."/>
            <person name="Brune A."/>
        </authorList>
    </citation>
    <scope>NUCLEOTIDE SEQUENCE</scope>
    <source>
        <strain evidence="2">DSM 1903</strain>
    </source>
</reference>
<gene>
    <name evidence="2" type="ORF">K7J14_02370</name>
</gene>
<dbReference type="InterPro" id="IPR003115">
    <property type="entry name" value="ParB_N"/>
</dbReference>
<dbReference type="InterPro" id="IPR036086">
    <property type="entry name" value="ParB/Sulfiredoxin_sf"/>
</dbReference>
<sequence length="247" mass="27832">MKPLTILKDEKKLDLNNSGRVLLARLIPLTEIKLQKEFQELFPLIPGNVEKITQRIMEGGYDNSQPVHIWNFNGKHILIDGHHRREGALRAGLHEIPCFLHEFSSIEDALEYAISLQTERRNLSDAELMRALKVVDSLKTRGRGATGDGKSAARSAEVLGISTSRVEKTRMVEKYATDEIKKQIESGELTLNKAYHLVRETMTESTGRKSKDKKPSKEVIQIITTIQSFLTSGDIEGLSSYVKEYGI</sequence>
<organism evidence="2 3">
    <name type="scientific">Teretinema zuelzerae</name>
    <dbReference type="NCBI Taxonomy" id="156"/>
    <lineage>
        <taxon>Bacteria</taxon>
        <taxon>Pseudomonadati</taxon>
        <taxon>Spirochaetota</taxon>
        <taxon>Spirochaetia</taxon>
        <taxon>Spirochaetales</taxon>
        <taxon>Treponemataceae</taxon>
        <taxon>Teretinema</taxon>
    </lineage>
</organism>
<dbReference type="Proteomes" id="UP001198163">
    <property type="component" value="Unassembled WGS sequence"/>
</dbReference>
<evidence type="ECO:0000313" key="3">
    <source>
        <dbReference type="Proteomes" id="UP001198163"/>
    </source>
</evidence>
<accession>A0AAE3EFN8</accession>
<feature type="domain" description="ParB-like N-terminal" evidence="1">
    <location>
        <begin position="25"/>
        <end position="114"/>
    </location>
</feature>
<keyword evidence="3" id="KW-1185">Reference proteome</keyword>
<dbReference type="SMART" id="SM00470">
    <property type="entry name" value="ParB"/>
    <property type="match status" value="1"/>
</dbReference>
<proteinExistence type="predicted"/>
<comment type="caution">
    <text evidence="2">The sequence shown here is derived from an EMBL/GenBank/DDBJ whole genome shotgun (WGS) entry which is preliminary data.</text>
</comment>
<dbReference type="EMBL" id="JAINWA010000001">
    <property type="protein sequence ID" value="MCD1653542.1"/>
    <property type="molecule type" value="Genomic_DNA"/>
</dbReference>
<name>A0AAE3EFN8_9SPIR</name>
<dbReference type="AlphaFoldDB" id="A0AAE3EFN8"/>
<protein>
    <submittedName>
        <fullName evidence="2">ParB N-terminal domain-containing protein</fullName>
    </submittedName>
</protein>
<dbReference type="Gene3D" id="3.90.1530.10">
    <property type="entry name" value="Conserved hypothetical protein from pyrococcus furiosus pfu- 392566-001, ParB domain"/>
    <property type="match status" value="1"/>
</dbReference>
<evidence type="ECO:0000313" key="2">
    <source>
        <dbReference type="EMBL" id="MCD1653542.1"/>
    </source>
</evidence>
<dbReference type="RefSeq" id="WP_230752624.1">
    <property type="nucleotide sequence ID" value="NZ_JAINWA010000001.1"/>
</dbReference>